<keyword evidence="2" id="KW-0288">FMN</keyword>
<dbReference type="Pfam" id="PF00881">
    <property type="entry name" value="Nitroreductase"/>
    <property type="match status" value="1"/>
</dbReference>
<dbReference type="InterPro" id="IPR000415">
    <property type="entry name" value="Nitroreductase-like"/>
</dbReference>
<dbReference type="CDD" id="cd02062">
    <property type="entry name" value="Nitro_FMN_reductase"/>
    <property type="match status" value="1"/>
</dbReference>
<dbReference type="EMBL" id="LFWZ01000061">
    <property type="protein sequence ID" value="KON29539.1"/>
    <property type="molecule type" value="Genomic_DNA"/>
</dbReference>
<dbReference type="Gene3D" id="3.40.109.10">
    <property type="entry name" value="NADH Oxidase"/>
    <property type="match status" value="1"/>
</dbReference>
<dbReference type="Proteomes" id="UP000037210">
    <property type="component" value="Unassembled WGS sequence"/>
</dbReference>
<evidence type="ECO:0000256" key="2">
    <source>
        <dbReference type="ARBA" id="ARBA00022643"/>
    </source>
</evidence>
<dbReference type="InterPro" id="IPR050627">
    <property type="entry name" value="Nitroreductase/BluB"/>
</dbReference>
<reference evidence="5 6" key="1">
    <citation type="submission" date="2015-06" db="EMBL/GenBank/DDBJ databases">
        <title>New insights into the roles of widespread benthic archaea in carbon and nitrogen cycling.</title>
        <authorList>
            <person name="Lazar C.S."/>
            <person name="Baker B.J."/>
            <person name="Seitz K.W."/>
            <person name="Hyde A.S."/>
            <person name="Dick G.J."/>
            <person name="Hinrichs K.-U."/>
            <person name="Teske A.P."/>
        </authorList>
    </citation>
    <scope>NUCLEOTIDE SEQUENCE [LARGE SCALE GENOMIC DNA]</scope>
    <source>
        <strain evidence="5">DG-45</strain>
    </source>
</reference>
<dbReference type="PANTHER" id="PTHR23026:SF90">
    <property type="entry name" value="IODOTYROSINE DEIODINASE 1"/>
    <property type="match status" value="1"/>
</dbReference>
<dbReference type="InterPro" id="IPR029479">
    <property type="entry name" value="Nitroreductase"/>
</dbReference>
<keyword evidence="3" id="KW-0560">Oxidoreductase</keyword>
<dbReference type="GO" id="GO:0016491">
    <property type="term" value="F:oxidoreductase activity"/>
    <property type="evidence" value="ECO:0007669"/>
    <property type="project" value="UniProtKB-KW"/>
</dbReference>
<dbReference type="PANTHER" id="PTHR23026">
    <property type="entry name" value="NADPH NITROREDUCTASE"/>
    <property type="match status" value="1"/>
</dbReference>
<comment type="caution">
    <text evidence="5">The sequence shown here is derived from an EMBL/GenBank/DDBJ whole genome shotgun (WGS) entry which is preliminary data.</text>
</comment>
<accession>A0A0M0BM95</accession>
<proteinExistence type="predicted"/>
<name>A0A0M0BM95_9ARCH</name>
<feature type="domain" description="Nitroreductase" evidence="4">
    <location>
        <begin position="7"/>
        <end position="192"/>
    </location>
</feature>
<dbReference type="AlphaFoldDB" id="A0A0M0BM95"/>
<evidence type="ECO:0000256" key="3">
    <source>
        <dbReference type="ARBA" id="ARBA00023002"/>
    </source>
</evidence>
<dbReference type="SUPFAM" id="SSF55469">
    <property type="entry name" value="FMN-dependent nitroreductase-like"/>
    <property type="match status" value="1"/>
</dbReference>
<evidence type="ECO:0000313" key="5">
    <source>
        <dbReference type="EMBL" id="KON29539.1"/>
    </source>
</evidence>
<evidence type="ECO:0000259" key="4">
    <source>
        <dbReference type="Pfam" id="PF00881"/>
    </source>
</evidence>
<sequence>MDVFEAISRRMTIRDFRDEPVPMDVVLKLIDAGMKAPSNDHMRRWEFVVVQDRSVRKKIVECIEPIPRARAGEPITVEGAAEFVDRRGMTDELQREMYINVIPKQLSMILGAGCLIVPCYKSNTPLLEPKTLSSLNPFASIWCCVENILVMAASLGIFGVTRIPMEDERAKVKVLLGIPEGYEFPCFIALGYPREGATRTKQIEIKTEDRIHVDKWYDNPR</sequence>
<evidence type="ECO:0000313" key="6">
    <source>
        <dbReference type="Proteomes" id="UP000037210"/>
    </source>
</evidence>
<keyword evidence="1" id="KW-0285">Flavoprotein</keyword>
<protein>
    <submittedName>
        <fullName evidence="5">Nitroreductase</fullName>
    </submittedName>
</protein>
<organism evidence="5 6">
    <name type="scientific">miscellaneous Crenarchaeota group-15 archaeon DG-45</name>
    <dbReference type="NCBI Taxonomy" id="1685127"/>
    <lineage>
        <taxon>Archaea</taxon>
        <taxon>Candidatus Bathyarchaeota</taxon>
        <taxon>MCG-15</taxon>
    </lineage>
</organism>
<evidence type="ECO:0000256" key="1">
    <source>
        <dbReference type="ARBA" id="ARBA00022630"/>
    </source>
</evidence>
<gene>
    <name evidence="5" type="ORF">AC482_06265</name>
</gene>